<evidence type="ECO:0000313" key="2">
    <source>
        <dbReference type="Proteomes" id="UP000054485"/>
    </source>
</evidence>
<proteinExistence type="predicted"/>
<accession>A0A0C9ZSD5</accession>
<keyword evidence="2" id="KW-1185">Reference proteome</keyword>
<dbReference type="Proteomes" id="UP000054485">
    <property type="component" value="Unassembled WGS sequence"/>
</dbReference>
<protein>
    <submittedName>
        <fullName evidence="1">Uncharacterized protein</fullName>
    </submittedName>
</protein>
<dbReference type="EMBL" id="KN836343">
    <property type="protein sequence ID" value="KIK32206.1"/>
    <property type="molecule type" value="Genomic_DNA"/>
</dbReference>
<organism evidence="1 2">
    <name type="scientific">Suillus luteus UH-Slu-Lm8-n1</name>
    <dbReference type="NCBI Taxonomy" id="930992"/>
    <lineage>
        <taxon>Eukaryota</taxon>
        <taxon>Fungi</taxon>
        <taxon>Dikarya</taxon>
        <taxon>Basidiomycota</taxon>
        <taxon>Agaricomycotina</taxon>
        <taxon>Agaricomycetes</taxon>
        <taxon>Agaricomycetidae</taxon>
        <taxon>Boletales</taxon>
        <taxon>Suillineae</taxon>
        <taxon>Suillaceae</taxon>
        <taxon>Suillus</taxon>
    </lineage>
</organism>
<dbReference type="InParanoid" id="A0A0C9ZSD5"/>
<sequence length="59" mass="6372">AFVAISVHLEHEGQPLAMILDIVEVSKSHTGANLVEAFTKVLKEFGISDKVSKKNPLKG</sequence>
<dbReference type="AlphaFoldDB" id="A0A0C9ZSD5"/>
<feature type="non-terminal residue" evidence="1">
    <location>
        <position position="1"/>
    </location>
</feature>
<gene>
    <name evidence="1" type="ORF">CY34DRAFT_102054</name>
</gene>
<evidence type="ECO:0000313" key="1">
    <source>
        <dbReference type="EMBL" id="KIK32206.1"/>
    </source>
</evidence>
<dbReference type="HOGENOM" id="CLU_202727_0_0_1"/>
<reference evidence="2" key="2">
    <citation type="submission" date="2015-01" db="EMBL/GenBank/DDBJ databases">
        <title>Evolutionary Origins and Diversification of the Mycorrhizal Mutualists.</title>
        <authorList>
            <consortium name="DOE Joint Genome Institute"/>
            <consortium name="Mycorrhizal Genomics Consortium"/>
            <person name="Kohler A."/>
            <person name="Kuo A."/>
            <person name="Nagy L.G."/>
            <person name="Floudas D."/>
            <person name="Copeland A."/>
            <person name="Barry K.W."/>
            <person name="Cichocki N."/>
            <person name="Veneault-Fourrey C."/>
            <person name="LaButti K."/>
            <person name="Lindquist E.A."/>
            <person name="Lipzen A."/>
            <person name="Lundell T."/>
            <person name="Morin E."/>
            <person name="Murat C."/>
            <person name="Riley R."/>
            <person name="Ohm R."/>
            <person name="Sun H."/>
            <person name="Tunlid A."/>
            <person name="Henrissat B."/>
            <person name="Grigoriev I.V."/>
            <person name="Hibbett D.S."/>
            <person name="Martin F."/>
        </authorList>
    </citation>
    <scope>NUCLEOTIDE SEQUENCE [LARGE SCALE GENOMIC DNA]</scope>
    <source>
        <strain evidence="2">UH-Slu-Lm8-n1</strain>
    </source>
</reference>
<name>A0A0C9ZSD5_9AGAM</name>
<dbReference type="OrthoDB" id="2680099at2759"/>
<reference evidence="1 2" key="1">
    <citation type="submission" date="2014-04" db="EMBL/GenBank/DDBJ databases">
        <authorList>
            <consortium name="DOE Joint Genome Institute"/>
            <person name="Kuo A."/>
            <person name="Ruytinx J."/>
            <person name="Rineau F."/>
            <person name="Colpaert J."/>
            <person name="Kohler A."/>
            <person name="Nagy L.G."/>
            <person name="Floudas D."/>
            <person name="Copeland A."/>
            <person name="Barry K.W."/>
            <person name="Cichocki N."/>
            <person name="Veneault-Fourrey C."/>
            <person name="LaButti K."/>
            <person name="Lindquist E.A."/>
            <person name="Lipzen A."/>
            <person name="Lundell T."/>
            <person name="Morin E."/>
            <person name="Murat C."/>
            <person name="Sun H."/>
            <person name="Tunlid A."/>
            <person name="Henrissat B."/>
            <person name="Grigoriev I.V."/>
            <person name="Hibbett D.S."/>
            <person name="Martin F."/>
            <person name="Nordberg H.P."/>
            <person name="Cantor M.N."/>
            <person name="Hua S.X."/>
        </authorList>
    </citation>
    <scope>NUCLEOTIDE SEQUENCE [LARGE SCALE GENOMIC DNA]</scope>
    <source>
        <strain evidence="1 2">UH-Slu-Lm8-n1</strain>
    </source>
</reference>